<reference evidence="1 2" key="1">
    <citation type="submission" date="2020-01" db="EMBL/GenBank/DDBJ databases">
        <title>Investigation of new actinobacteria for the biodesulphurisation of diesel fuel.</title>
        <authorList>
            <person name="Athi Narayanan S.M."/>
        </authorList>
    </citation>
    <scope>NUCLEOTIDE SEQUENCE [LARGE SCALE GENOMIC DNA]</scope>
    <source>
        <strain evidence="1 2">213E</strain>
    </source>
</reference>
<organism evidence="1 2">
    <name type="scientific">Gordonia desulfuricans</name>
    <dbReference type="NCBI Taxonomy" id="89051"/>
    <lineage>
        <taxon>Bacteria</taxon>
        <taxon>Bacillati</taxon>
        <taxon>Actinomycetota</taxon>
        <taxon>Actinomycetes</taxon>
        <taxon>Mycobacteriales</taxon>
        <taxon>Gordoniaceae</taxon>
        <taxon>Gordonia</taxon>
    </lineage>
</organism>
<name>A0A7K3LVV4_9ACTN</name>
<evidence type="ECO:0000313" key="2">
    <source>
        <dbReference type="Proteomes" id="UP000466307"/>
    </source>
</evidence>
<comment type="caution">
    <text evidence="1">The sequence shown here is derived from an EMBL/GenBank/DDBJ whole genome shotgun (WGS) entry which is preliminary data.</text>
</comment>
<keyword evidence="2" id="KW-1185">Reference proteome</keyword>
<dbReference type="EMBL" id="JAADZU010000116">
    <property type="protein sequence ID" value="NDK92374.1"/>
    <property type="molecule type" value="Genomic_DNA"/>
</dbReference>
<proteinExistence type="predicted"/>
<dbReference type="AlphaFoldDB" id="A0A7K3LVV4"/>
<sequence>MTSSRIAFGYSIVSHPSSGIVAIAVFTAGSIRTVMDTSAPALIAVPMVAWP</sequence>
<protein>
    <submittedName>
        <fullName evidence="1">Uncharacterized protein</fullName>
    </submittedName>
</protein>
<accession>A0A7K3LVV4</accession>
<gene>
    <name evidence="1" type="ORF">GYA93_22845</name>
</gene>
<dbReference type="Proteomes" id="UP000466307">
    <property type="component" value="Unassembled WGS sequence"/>
</dbReference>
<evidence type="ECO:0000313" key="1">
    <source>
        <dbReference type="EMBL" id="NDK92374.1"/>
    </source>
</evidence>